<dbReference type="InterPro" id="IPR002898">
    <property type="entry name" value="MotA_ExbB_proton_chnl"/>
</dbReference>
<feature type="transmembrane region" description="Helical" evidence="9">
    <location>
        <begin position="157"/>
        <end position="178"/>
    </location>
</feature>
<dbReference type="InterPro" id="IPR050790">
    <property type="entry name" value="ExbB/TolQ_transport"/>
</dbReference>
<evidence type="ECO:0000256" key="4">
    <source>
        <dbReference type="ARBA" id="ARBA00022692"/>
    </source>
</evidence>
<evidence type="ECO:0000256" key="8">
    <source>
        <dbReference type="RuleBase" id="RU004057"/>
    </source>
</evidence>
<dbReference type="PANTHER" id="PTHR30625:SF15">
    <property type="entry name" value="BIOPOLYMER TRANSPORT PROTEIN EXBB"/>
    <property type="match status" value="1"/>
</dbReference>
<evidence type="ECO:0000256" key="9">
    <source>
        <dbReference type="SAM" id="Phobius"/>
    </source>
</evidence>
<evidence type="ECO:0000256" key="7">
    <source>
        <dbReference type="ARBA" id="ARBA00023136"/>
    </source>
</evidence>
<dbReference type="Proteomes" id="UP000198896">
    <property type="component" value="Unassembled WGS sequence"/>
</dbReference>
<feature type="transmembrane region" description="Helical" evidence="9">
    <location>
        <begin position="17"/>
        <end position="38"/>
    </location>
</feature>
<dbReference type="EMBL" id="FONL01000001">
    <property type="protein sequence ID" value="SFE09956.1"/>
    <property type="molecule type" value="Genomic_DNA"/>
</dbReference>
<evidence type="ECO:0000256" key="2">
    <source>
        <dbReference type="ARBA" id="ARBA00022448"/>
    </source>
</evidence>
<dbReference type="GO" id="GO:0017038">
    <property type="term" value="P:protein import"/>
    <property type="evidence" value="ECO:0007669"/>
    <property type="project" value="TreeGrafter"/>
</dbReference>
<dbReference type="STRING" id="1123323.SAMN05216245_101389"/>
<keyword evidence="3" id="KW-1003">Cell membrane</keyword>
<comment type="subcellular location">
    <subcellularLocation>
        <location evidence="1">Cell membrane</location>
        <topology evidence="1">Multi-pass membrane protein</topology>
    </subcellularLocation>
    <subcellularLocation>
        <location evidence="8">Membrane</location>
        <topology evidence="8">Multi-pass membrane protein</topology>
    </subcellularLocation>
</comment>
<gene>
    <name evidence="11" type="ORF">SAMN05216245_101389</name>
</gene>
<evidence type="ECO:0000256" key="5">
    <source>
        <dbReference type="ARBA" id="ARBA00022927"/>
    </source>
</evidence>
<accession>A0A1I1XRG4</accession>
<keyword evidence="2 8" id="KW-0813">Transport</keyword>
<evidence type="ECO:0000313" key="12">
    <source>
        <dbReference type="Proteomes" id="UP000198896"/>
    </source>
</evidence>
<keyword evidence="4 9" id="KW-0812">Transmembrane</keyword>
<keyword evidence="5 8" id="KW-0653">Protein transport</keyword>
<evidence type="ECO:0000256" key="3">
    <source>
        <dbReference type="ARBA" id="ARBA00022475"/>
    </source>
</evidence>
<dbReference type="GO" id="GO:0005886">
    <property type="term" value="C:plasma membrane"/>
    <property type="evidence" value="ECO:0007669"/>
    <property type="project" value="UniProtKB-SubCell"/>
</dbReference>
<evidence type="ECO:0000256" key="1">
    <source>
        <dbReference type="ARBA" id="ARBA00004651"/>
    </source>
</evidence>
<feature type="transmembrane region" description="Helical" evidence="9">
    <location>
        <begin position="113"/>
        <end position="137"/>
    </location>
</feature>
<proteinExistence type="inferred from homology"/>
<feature type="domain" description="MotA/TolQ/ExbB proton channel" evidence="10">
    <location>
        <begin position="86"/>
        <end position="190"/>
    </location>
</feature>
<dbReference type="RefSeq" id="WP_093912561.1">
    <property type="nucleotide sequence ID" value="NZ_FONL01000001.1"/>
</dbReference>
<keyword evidence="6 9" id="KW-1133">Transmembrane helix</keyword>
<evidence type="ECO:0000259" key="10">
    <source>
        <dbReference type="Pfam" id="PF01618"/>
    </source>
</evidence>
<keyword evidence="12" id="KW-1185">Reference proteome</keyword>
<protein>
    <submittedName>
        <fullName evidence="11">Biopolymer transport protein ExbB</fullName>
    </submittedName>
</protein>
<dbReference type="AlphaFoldDB" id="A0A1I1XRG4"/>
<dbReference type="OrthoDB" id="4045at2"/>
<keyword evidence="7 9" id="KW-0472">Membrane</keyword>
<sequence>MNYFATGLDYFFKGGPVMYPLLLCSIAAIAICVERYLFFKKADSGREFTRQFCDYIEQDNWADAKALADSTRGEIAKLATIFMARHGNYEKLENFVGIKAARAIDKFEQRLDYLNVIVALAPVLGLLGTITGMISSFNNFSKRLDDPLIVTAGIGEALITTVFGLCISIVAICMYAYFNRRLAGITLNVEDMSNTLLEAIAKKLDKQAGNEK</sequence>
<dbReference type="PANTHER" id="PTHR30625">
    <property type="entry name" value="PROTEIN TOLQ"/>
    <property type="match status" value="1"/>
</dbReference>
<dbReference type="Pfam" id="PF01618">
    <property type="entry name" value="MotA_ExbB"/>
    <property type="match status" value="1"/>
</dbReference>
<organism evidence="11 12">
    <name type="scientific">Succiniclasticum ruminis DSM 9236</name>
    <dbReference type="NCBI Taxonomy" id="1123323"/>
    <lineage>
        <taxon>Bacteria</taxon>
        <taxon>Bacillati</taxon>
        <taxon>Bacillota</taxon>
        <taxon>Negativicutes</taxon>
        <taxon>Acidaminococcales</taxon>
        <taxon>Acidaminococcaceae</taxon>
        <taxon>Succiniclasticum</taxon>
    </lineage>
</organism>
<name>A0A1I1XRG4_9FIRM</name>
<reference evidence="11 12" key="1">
    <citation type="submission" date="2016-10" db="EMBL/GenBank/DDBJ databases">
        <authorList>
            <person name="de Groot N.N."/>
        </authorList>
    </citation>
    <scope>NUCLEOTIDE SEQUENCE [LARGE SCALE GENOMIC DNA]</scope>
    <source>
        <strain evidence="11 12">DSM 9236</strain>
    </source>
</reference>
<comment type="similarity">
    <text evidence="8">Belongs to the exbB/tolQ family.</text>
</comment>
<evidence type="ECO:0000313" key="11">
    <source>
        <dbReference type="EMBL" id="SFE09956.1"/>
    </source>
</evidence>
<evidence type="ECO:0000256" key="6">
    <source>
        <dbReference type="ARBA" id="ARBA00022989"/>
    </source>
</evidence>